<proteinExistence type="predicted"/>
<reference evidence="2 3" key="1">
    <citation type="submission" date="2024-08" db="EMBL/GenBank/DDBJ databases">
        <title>Insights into the chromosomal genome structure of Flemingia macrophylla.</title>
        <authorList>
            <person name="Ding Y."/>
            <person name="Zhao Y."/>
            <person name="Bi W."/>
            <person name="Wu M."/>
            <person name="Zhao G."/>
            <person name="Gong Y."/>
            <person name="Li W."/>
            <person name="Zhang P."/>
        </authorList>
    </citation>
    <scope>NUCLEOTIDE SEQUENCE [LARGE SCALE GENOMIC DNA]</scope>
    <source>
        <strain evidence="2">DYQJB</strain>
        <tissue evidence="2">Leaf</tissue>
    </source>
</reference>
<evidence type="ECO:0000256" key="1">
    <source>
        <dbReference type="SAM" id="MobiDB-lite"/>
    </source>
</evidence>
<comment type="caution">
    <text evidence="2">The sequence shown here is derived from an EMBL/GenBank/DDBJ whole genome shotgun (WGS) entry which is preliminary data.</text>
</comment>
<gene>
    <name evidence="2" type="ORF">Fmac_009290</name>
</gene>
<dbReference type="EMBL" id="JBGMDY010000003">
    <property type="protein sequence ID" value="KAL2341350.1"/>
    <property type="molecule type" value="Genomic_DNA"/>
</dbReference>
<sequence>MKKLYHKGAVHPSPPLISDQLAFLPAAILALAAALPSDDREILAYLLSCSSRRRNAAVESDHAPLFSCSCFACYTSYWVRWDESPNRQLIHEIIDAFEDNLAQSSAVDKGKKNGKGKKEKRNKKGCSSSSSSNNKHARSTEFKRSELAASPTRDSPESEPAPESDPGAAGEAVLADEKGSVRKFVSFIGERIWGAWGQ</sequence>
<name>A0ABD1MZT7_9FABA</name>
<evidence type="ECO:0000313" key="3">
    <source>
        <dbReference type="Proteomes" id="UP001603857"/>
    </source>
</evidence>
<evidence type="ECO:0000313" key="2">
    <source>
        <dbReference type="EMBL" id="KAL2341350.1"/>
    </source>
</evidence>
<dbReference type="PANTHER" id="PTHR31903:SF6">
    <property type="entry name" value="F12F1.11-RELATED"/>
    <property type="match status" value="1"/>
</dbReference>
<dbReference type="Proteomes" id="UP001603857">
    <property type="component" value="Unassembled WGS sequence"/>
</dbReference>
<organism evidence="2 3">
    <name type="scientific">Flemingia macrophylla</name>
    <dbReference type="NCBI Taxonomy" id="520843"/>
    <lineage>
        <taxon>Eukaryota</taxon>
        <taxon>Viridiplantae</taxon>
        <taxon>Streptophyta</taxon>
        <taxon>Embryophyta</taxon>
        <taxon>Tracheophyta</taxon>
        <taxon>Spermatophyta</taxon>
        <taxon>Magnoliopsida</taxon>
        <taxon>eudicotyledons</taxon>
        <taxon>Gunneridae</taxon>
        <taxon>Pentapetalae</taxon>
        <taxon>rosids</taxon>
        <taxon>fabids</taxon>
        <taxon>Fabales</taxon>
        <taxon>Fabaceae</taxon>
        <taxon>Papilionoideae</taxon>
        <taxon>50 kb inversion clade</taxon>
        <taxon>NPAAA clade</taxon>
        <taxon>indigoferoid/millettioid clade</taxon>
        <taxon>Phaseoleae</taxon>
        <taxon>Flemingia</taxon>
    </lineage>
</organism>
<keyword evidence="3" id="KW-1185">Reference proteome</keyword>
<protein>
    <submittedName>
        <fullName evidence="2">Uncharacterized protein</fullName>
    </submittedName>
</protein>
<feature type="region of interest" description="Disordered" evidence="1">
    <location>
        <begin position="105"/>
        <end position="175"/>
    </location>
</feature>
<dbReference type="PANTHER" id="PTHR31903">
    <property type="entry name" value="F12F1.11-RELATED"/>
    <property type="match status" value="1"/>
</dbReference>
<dbReference type="AlphaFoldDB" id="A0ABD1MZT7"/>
<accession>A0ABD1MZT7</accession>
<feature type="compositionally biased region" description="Basic residues" evidence="1">
    <location>
        <begin position="112"/>
        <end position="124"/>
    </location>
</feature>